<dbReference type="EMBL" id="KZ110598">
    <property type="protein sequence ID" value="OSX61838.1"/>
    <property type="molecule type" value="Genomic_DNA"/>
</dbReference>
<dbReference type="AlphaFoldDB" id="A0A1X6MZP1"/>
<sequence length="193" mass="21850">MNAVVGNRIAALVANGRMRDEGDVNGVWNTILNLYFPNHALDFVAAPEVPPTAGGSDRVDLLIRHYTYAGNNTHVIDDVPVLLFEGKRATGDNFDEVRSQLVRYLDSPGKQYDTCWAIGARGTQVKFYRYVHNRRDPKMRPWKVSNRGVPEEVDIDSRDSYVFEVTQWNDADHTKSFVPIIEYMKAHPKAPAT</sequence>
<protein>
    <recommendedName>
        <fullName evidence="3">Fungal-type protein kinase domain-containing protein</fullName>
    </recommendedName>
</protein>
<gene>
    <name evidence="1" type="ORF">POSPLADRAFT_1040212</name>
</gene>
<evidence type="ECO:0000313" key="1">
    <source>
        <dbReference type="EMBL" id="OSX61838.1"/>
    </source>
</evidence>
<evidence type="ECO:0008006" key="3">
    <source>
        <dbReference type="Google" id="ProtNLM"/>
    </source>
</evidence>
<accession>A0A1X6MZP1</accession>
<proteinExistence type="predicted"/>
<dbReference type="Proteomes" id="UP000194127">
    <property type="component" value="Unassembled WGS sequence"/>
</dbReference>
<reference evidence="1 2" key="1">
    <citation type="submission" date="2017-04" db="EMBL/GenBank/DDBJ databases">
        <title>Genome Sequence of the Model Brown-Rot Fungus Postia placenta SB12.</title>
        <authorList>
            <consortium name="DOE Joint Genome Institute"/>
            <person name="Gaskell J."/>
            <person name="Kersten P."/>
            <person name="Larrondo L.F."/>
            <person name="Canessa P."/>
            <person name="Martinez D."/>
            <person name="Hibbett D."/>
            <person name="Schmoll M."/>
            <person name="Kubicek C.P."/>
            <person name="Martinez A.T."/>
            <person name="Yadav J."/>
            <person name="Master E."/>
            <person name="Magnuson J.K."/>
            <person name="James T."/>
            <person name="Yaver D."/>
            <person name="Berka R."/>
            <person name="Labutti K."/>
            <person name="Lipzen A."/>
            <person name="Aerts A."/>
            <person name="Barry K."/>
            <person name="Henrissat B."/>
            <person name="Blanchette R."/>
            <person name="Grigoriev I."/>
            <person name="Cullen D."/>
        </authorList>
    </citation>
    <scope>NUCLEOTIDE SEQUENCE [LARGE SCALE GENOMIC DNA]</scope>
    <source>
        <strain evidence="1 2">MAD-698-R-SB12</strain>
    </source>
</reference>
<dbReference type="STRING" id="670580.A0A1X6MZP1"/>
<dbReference type="OrthoDB" id="3132633at2759"/>
<organism evidence="1 2">
    <name type="scientific">Postia placenta MAD-698-R-SB12</name>
    <dbReference type="NCBI Taxonomy" id="670580"/>
    <lineage>
        <taxon>Eukaryota</taxon>
        <taxon>Fungi</taxon>
        <taxon>Dikarya</taxon>
        <taxon>Basidiomycota</taxon>
        <taxon>Agaricomycotina</taxon>
        <taxon>Agaricomycetes</taxon>
        <taxon>Polyporales</taxon>
        <taxon>Adustoporiaceae</taxon>
        <taxon>Rhodonia</taxon>
    </lineage>
</organism>
<name>A0A1X6MZP1_9APHY</name>
<evidence type="ECO:0000313" key="2">
    <source>
        <dbReference type="Proteomes" id="UP000194127"/>
    </source>
</evidence>
<dbReference type="GeneID" id="36322650"/>
<dbReference type="RefSeq" id="XP_024338632.1">
    <property type="nucleotide sequence ID" value="XM_024477700.1"/>
</dbReference>
<keyword evidence="2" id="KW-1185">Reference proteome</keyword>